<dbReference type="EMBL" id="JACHOR010000003">
    <property type="protein sequence ID" value="MBB5746228.1"/>
    <property type="molecule type" value="Genomic_DNA"/>
</dbReference>
<dbReference type="SUPFAM" id="SSF51905">
    <property type="entry name" value="FAD/NAD(P)-binding domain"/>
    <property type="match status" value="1"/>
</dbReference>
<evidence type="ECO:0000256" key="4">
    <source>
        <dbReference type="ARBA" id="ARBA00022630"/>
    </source>
</evidence>
<evidence type="ECO:0000256" key="8">
    <source>
        <dbReference type="ARBA" id="ARBA00031986"/>
    </source>
</evidence>
<dbReference type="RefSeq" id="WP_183213222.1">
    <property type="nucleotide sequence ID" value="NZ_JACHOR010000003.1"/>
</dbReference>
<evidence type="ECO:0000256" key="7">
    <source>
        <dbReference type="ARBA" id="ARBA00023002"/>
    </source>
</evidence>
<dbReference type="NCBIfam" id="TIGR02734">
    <property type="entry name" value="crtI_fam"/>
    <property type="match status" value="1"/>
</dbReference>
<evidence type="ECO:0000313" key="12">
    <source>
        <dbReference type="Proteomes" id="UP000545037"/>
    </source>
</evidence>
<keyword evidence="5 9" id="KW-0125">Carotenoid biosynthesis</keyword>
<feature type="domain" description="Amine oxidase" evidence="10">
    <location>
        <begin position="17"/>
        <end position="492"/>
    </location>
</feature>
<keyword evidence="7 9" id="KW-0560">Oxidoreductase</keyword>
<name>A0A7W9CIE7_9CAUL</name>
<dbReference type="PROSITE" id="PS00982">
    <property type="entry name" value="PHYTOENE_DH"/>
    <property type="match status" value="1"/>
</dbReference>
<dbReference type="InterPro" id="IPR036188">
    <property type="entry name" value="FAD/NAD-bd_sf"/>
</dbReference>
<sequence length="500" mass="55316">MRDVTSKRAVVIGAGFGGIALAIRLQRAGIQTTLVEKRDKPGGRAYVWKEEGFTFDAGPTVITDPDCLKELFEGTGSELKDYVDLMPVDPFYRLCWEDGASFDYNDDQEAMERQIGAFNPRDVEGYNKFHEYSEDLYQEGYLKLGAVPFQSFWSMIKAAPELARLESWNSVHAMVARYIEDPHLRQAFSFHTLLVGGDPFKTSSVYALIHALERRGGVWFARGGTSALINGLIKFFQDLGGDFRLDAPVARIEMEGDSATGVTLESGEFIPAEMVASNADVVHTYGKMLGHTPRGVAKAKSLKSKRFSMSLFVLHFGLKTPQPQLAHHTICFGARYRELISEIFAGPKLPEDFSLYLHAPCATDPSMAPEGMSSHYVLSPVPHLGVADIDWSVTGPQYREKIIDYLEERYIPNLRRDLVTTRIYTPADFKEDLHAHLGSAFSLEPILTQSAWFRTHNRDDKVPNLYVVGAGTHPGAGIPGVVGSAKATAGLMLEDAKAAV</sequence>
<gene>
    <name evidence="11" type="ORF">GGR13_001832</name>
</gene>
<evidence type="ECO:0000256" key="6">
    <source>
        <dbReference type="ARBA" id="ARBA00022827"/>
    </source>
</evidence>
<dbReference type="GO" id="GO:0016117">
    <property type="term" value="P:carotenoid biosynthetic process"/>
    <property type="evidence" value="ECO:0007669"/>
    <property type="project" value="UniProtKB-KW"/>
</dbReference>
<protein>
    <recommendedName>
        <fullName evidence="8">Phytoene dehydrogenase</fullName>
    </recommendedName>
</protein>
<evidence type="ECO:0000256" key="1">
    <source>
        <dbReference type="ARBA" id="ARBA00001974"/>
    </source>
</evidence>
<dbReference type="InterPro" id="IPR008150">
    <property type="entry name" value="Phytoene_DH_bac_CS"/>
</dbReference>
<organism evidence="11 12">
    <name type="scientific">Brevundimonas variabilis</name>
    <dbReference type="NCBI Taxonomy" id="74312"/>
    <lineage>
        <taxon>Bacteria</taxon>
        <taxon>Pseudomonadati</taxon>
        <taxon>Pseudomonadota</taxon>
        <taxon>Alphaproteobacteria</taxon>
        <taxon>Caulobacterales</taxon>
        <taxon>Caulobacteraceae</taxon>
        <taxon>Brevundimonas</taxon>
    </lineage>
</organism>
<dbReference type="FunFam" id="3.50.50.60:FF:000378">
    <property type="entry name" value="Phytoene desaturase"/>
    <property type="match status" value="1"/>
</dbReference>
<keyword evidence="12" id="KW-1185">Reference proteome</keyword>
<keyword evidence="4" id="KW-0285">Flavoprotein</keyword>
<keyword evidence="6" id="KW-0274">FAD</keyword>
<comment type="similarity">
    <text evidence="3 9">Belongs to the carotenoid/retinoid oxidoreductase family.</text>
</comment>
<dbReference type="AlphaFoldDB" id="A0A7W9CIE7"/>
<reference evidence="11 12" key="1">
    <citation type="submission" date="2020-08" db="EMBL/GenBank/DDBJ databases">
        <title>Genomic Encyclopedia of Type Strains, Phase IV (KMG-IV): sequencing the most valuable type-strain genomes for metagenomic binning, comparative biology and taxonomic classification.</title>
        <authorList>
            <person name="Goeker M."/>
        </authorList>
    </citation>
    <scope>NUCLEOTIDE SEQUENCE [LARGE SCALE GENOMIC DNA]</scope>
    <source>
        <strain evidence="11 12">DSM 4737</strain>
    </source>
</reference>
<dbReference type="InterPro" id="IPR002937">
    <property type="entry name" value="Amino_oxidase"/>
</dbReference>
<dbReference type="Gene3D" id="3.50.50.60">
    <property type="entry name" value="FAD/NAD(P)-binding domain"/>
    <property type="match status" value="3"/>
</dbReference>
<dbReference type="PANTHER" id="PTHR43734">
    <property type="entry name" value="PHYTOENE DESATURASE"/>
    <property type="match status" value="1"/>
</dbReference>
<dbReference type="InterPro" id="IPR014105">
    <property type="entry name" value="Carotenoid/retinoid_OxRdtase"/>
</dbReference>
<dbReference type="Pfam" id="PF01593">
    <property type="entry name" value="Amino_oxidase"/>
    <property type="match status" value="1"/>
</dbReference>
<comment type="cofactor">
    <cofactor evidence="1">
        <name>FAD</name>
        <dbReference type="ChEBI" id="CHEBI:57692"/>
    </cofactor>
</comment>
<evidence type="ECO:0000256" key="3">
    <source>
        <dbReference type="ARBA" id="ARBA00006046"/>
    </source>
</evidence>
<evidence type="ECO:0000256" key="2">
    <source>
        <dbReference type="ARBA" id="ARBA00004829"/>
    </source>
</evidence>
<dbReference type="Proteomes" id="UP000545037">
    <property type="component" value="Unassembled WGS sequence"/>
</dbReference>
<evidence type="ECO:0000259" key="10">
    <source>
        <dbReference type="Pfam" id="PF01593"/>
    </source>
</evidence>
<proteinExistence type="inferred from homology"/>
<accession>A0A7W9CIE7</accession>
<dbReference type="PANTHER" id="PTHR43734:SF3">
    <property type="entry name" value="B-CAROTENE KETOLASE"/>
    <property type="match status" value="1"/>
</dbReference>
<evidence type="ECO:0000313" key="11">
    <source>
        <dbReference type="EMBL" id="MBB5746228.1"/>
    </source>
</evidence>
<comment type="caution">
    <text evidence="11">The sequence shown here is derived from an EMBL/GenBank/DDBJ whole genome shotgun (WGS) entry which is preliminary data.</text>
</comment>
<evidence type="ECO:0000256" key="9">
    <source>
        <dbReference type="RuleBase" id="RU362075"/>
    </source>
</evidence>
<evidence type="ECO:0000256" key="5">
    <source>
        <dbReference type="ARBA" id="ARBA00022746"/>
    </source>
</evidence>
<comment type="pathway">
    <text evidence="2 9">Carotenoid biosynthesis.</text>
</comment>
<dbReference type="GO" id="GO:0016627">
    <property type="term" value="F:oxidoreductase activity, acting on the CH-CH group of donors"/>
    <property type="evidence" value="ECO:0007669"/>
    <property type="project" value="UniProtKB-ARBA"/>
</dbReference>